<proteinExistence type="inferred from homology"/>
<evidence type="ECO:0000256" key="7">
    <source>
        <dbReference type="ARBA" id="ARBA00022989"/>
    </source>
</evidence>
<dbReference type="Pfam" id="PF10250">
    <property type="entry name" value="O-FucT"/>
    <property type="match status" value="1"/>
</dbReference>
<dbReference type="AlphaFoldDB" id="A0A8T2TS97"/>
<evidence type="ECO:0000256" key="11">
    <source>
        <dbReference type="ARBA" id="ARBA00023277"/>
    </source>
</evidence>
<evidence type="ECO:0000256" key="2">
    <source>
        <dbReference type="ARBA" id="ARBA00004881"/>
    </source>
</evidence>
<dbReference type="GO" id="GO:0016020">
    <property type="term" value="C:membrane"/>
    <property type="evidence" value="ECO:0007669"/>
    <property type="project" value="UniProtKB-SubCell"/>
</dbReference>
<evidence type="ECO:0000256" key="1">
    <source>
        <dbReference type="ARBA" id="ARBA00004606"/>
    </source>
</evidence>
<dbReference type="GO" id="GO:0006004">
    <property type="term" value="P:fucose metabolic process"/>
    <property type="evidence" value="ECO:0007669"/>
    <property type="project" value="UniProtKB-KW"/>
</dbReference>
<protein>
    <recommendedName>
        <fullName evidence="12">O-fucosyltransferase family protein</fullName>
    </recommendedName>
</protein>
<keyword evidence="9" id="KW-0325">Glycoprotein</keyword>
<evidence type="ECO:0000256" key="10">
    <source>
        <dbReference type="ARBA" id="ARBA00023253"/>
    </source>
</evidence>
<comment type="similarity">
    <text evidence="3">Belongs to the glycosyltransferase GT106 family.</text>
</comment>
<comment type="subcellular location">
    <subcellularLocation>
        <location evidence="1">Membrane</location>
        <topology evidence="1">Single-pass type II membrane protein</topology>
    </subcellularLocation>
</comment>
<dbReference type="PANTHER" id="PTHR31741:SF6">
    <property type="entry name" value="PROTEIN EMBRYO SAC DEVELOPMENT ARREST 30"/>
    <property type="match status" value="1"/>
</dbReference>
<dbReference type="GO" id="GO:0005794">
    <property type="term" value="C:Golgi apparatus"/>
    <property type="evidence" value="ECO:0007669"/>
    <property type="project" value="TreeGrafter"/>
</dbReference>
<evidence type="ECO:0000256" key="4">
    <source>
        <dbReference type="ARBA" id="ARBA00022676"/>
    </source>
</evidence>
<gene>
    <name evidence="14" type="ORF">KP509_11G093000</name>
</gene>
<organism evidence="14 15">
    <name type="scientific">Ceratopteris richardii</name>
    <name type="common">Triangle waterfern</name>
    <dbReference type="NCBI Taxonomy" id="49495"/>
    <lineage>
        <taxon>Eukaryota</taxon>
        <taxon>Viridiplantae</taxon>
        <taxon>Streptophyta</taxon>
        <taxon>Embryophyta</taxon>
        <taxon>Tracheophyta</taxon>
        <taxon>Polypodiopsida</taxon>
        <taxon>Polypodiidae</taxon>
        <taxon>Polypodiales</taxon>
        <taxon>Pteridineae</taxon>
        <taxon>Pteridaceae</taxon>
        <taxon>Parkerioideae</taxon>
        <taxon>Ceratopteris</taxon>
    </lineage>
</organism>
<dbReference type="PANTHER" id="PTHR31741">
    <property type="entry name" value="OS02G0726500 PROTEIN-RELATED"/>
    <property type="match status" value="1"/>
</dbReference>
<feature type="compositionally biased region" description="Basic and acidic residues" evidence="13">
    <location>
        <begin position="638"/>
        <end position="655"/>
    </location>
</feature>
<comment type="pathway">
    <text evidence="2">Glycan metabolism.</text>
</comment>
<evidence type="ECO:0000256" key="9">
    <source>
        <dbReference type="ARBA" id="ARBA00023180"/>
    </source>
</evidence>
<keyword evidence="11" id="KW-0119">Carbohydrate metabolism</keyword>
<comment type="caution">
    <text evidence="14">The sequence shown here is derived from an EMBL/GenBank/DDBJ whole genome shotgun (WGS) entry which is preliminary data.</text>
</comment>
<evidence type="ECO:0000313" key="14">
    <source>
        <dbReference type="EMBL" id="KAH7426267.1"/>
    </source>
</evidence>
<keyword evidence="6" id="KW-0812">Transmembrane</keyword>
<evidence type="ECO:0000256" key="3">
    <source>
        <dbReference type="ARBA" id="ARBA00007737"/>
    </source>
</evidence>
<keyword evidence="15" id="KW-1185">Reference proteome</keyword>
<name>A0A8T2TS97_CERRI</name>
<dbReference type="Proteomes" id="UP000825935">
    <property type="component" value="Chromosome 11"/>
</dbReference>
<sequence>MVLKSKFKWVALMGLALSALSLATHFLLARFSVVNEVEVNAHAIQTIMGWTTPGEDTSYGKAWSRVKSLRNIRPYSTPRKGYSAPTQSNNGFLLALIKGGFHEIRSSICDLVVVARLLNVTLVLPELHEVSSASGISSKYKGFGYIYDEKHFITTLKRDVSAVKYLPKGLSGIRRRKAWMTSTPSSTPDFYLKIFLPVLKARGALYFVISGGGCLQSLLPAQMVEYQRLRCRVAFEALRFRKEVQELGFRMVQRLQALGQPYLAYHPSLERELLAYHGCAELFQDLHTELINYARARMIREGHIKGNLSIDSELQWKNGSCPLMPEEVGLLLRALGYGPHTRIYISGNEVFGGQRVLIPLRAMFSSLEDRTTLITEEELSTIYGPEKDLPSPPPPAPPSPDDVKKMLAAWEVAGPRPRPLPPPPSRTIYAHELEGWWSWLAVSDKEPSSTVVDLQLKGHKLLWEALDYIICVEATAFFPGFDRDKNGRPNFASLVMGHRAYLSPSLRTYRPNRKSIIKLLESVGEQIYHPSLSWIMSIRKDLKATLDFTVKGNLVESKKDLFLSHPFPECSCQLTAKSGFKKHTNSSEKDDTQHQILHEICPHWMENDITFQLNSEADEDDDVEVVPDVVQQFVSGSKAEEPAIAETDRTEKEESQSDVEDEIDAND</sequence>
<accession>A0A8T2TS97</accession>
<dbReference type="EMBL" id="CM035416">
    <property type="protein sequence ID" value="KAH7426267.1"/>
    <property type="molecule type" value="Genomic_DNA"/>
</dbReference>
<evidence type="ECO:0000256" key="5">
    <source>
        <dbReference type="ARBA" id="ARBA00022679"/>
    </source>
</evidence>
<evidence type="ECO:0000313" key="15">
    <source>
        <dbReference type="Proteomes" id="UP000825935"/>
    </source>
</evidence>
<keyword evidence="10" id="KW-0294">Fucose metabolism</keyword>
<evidence type="ECO:0000256" key="6">
    <source>
        <dbReference type="ARBA" id="ARBA00022692"/>
    </source>
</evidence>
<keyword evidence="8" id="KW-0472">Membrane</keyword>
<feature type="region of interest" description="Disordered" evidence="13">
    <location>
        <begin position="632"/>
        <end position="667"/>
    </location>
</feature>
<dbReference type="OMA" id="MENDITF"/>
<evidence type="ECO:0000256" key="12">
    <source>
        <dbReference type="ARBA" id="ARBA00030350"/>
    </source>
</evidence>
<evidence type="ECO:0000256" key="8">
    <source>
        <dbReference type="ARBA" id="ARBA00023136"/>
    </source>
</evidence>
<keyword evidence="4" id="KW-0328">Glycosyltransferase</keyword>
<reference evidence="14" key="1">
    <citation type="submission" date="2021-08" db="EMBL/GenBank/DDBJ databases">
        <title>WGS assembly of Ceratopteris richardii.</title>
        <authorList>
            <person name="Marchant D.B."/>
            <person name="Chen G."/>
            <person name="Jenkins J."/>
            <person name="Shu S."/>
            <person name="Leebens-Mack J."/>
            <person name="Grimwood J."/>
            <person name="Schmutz J."/>
            <person name="Soltis P."/>
            <person name="Soltis D."/>
            <person name="Chen Z.-H."/>
        </authorList>
    </citation>
    <scope>NUCLEOTIDE SEQUENCE</scope>
    <source>
        <strain evidence="14">Whitten #5841</strain>
        <tissue evidence="14">Leaf</tissue>
    </source>
</reference>
<keyword evidence="5" id="KW-0808">Transferase</keyword>
<feature type="compositionally biased region" description="Acidic residues" evidence="13">
    <location>
        <begin position="656"/>
        <end position="667"/>
    </location>
</feature>
<keyword evidence="7" id="KW-1133">Transmembrane helix</keyword>
<evidence type="ECO:0000256" key="13">
    <source>
        <dbReference type="SAM" id="MobiDB-lite"/>
    </source>
</evidence>
<dbReference type="InterPro" id="IPR019378">
    <property type="entry name" value="GDP-Fuc_O-FucTrfase"/>
</dbReference>
<dbReference type="GO" id="GO:0016757">
    <property type="term" value="F:glycosyltransferase activity"/>
    <property type="evidence" value="ECO:0007669"/>
    <property type="project" value="UniProtKB-KW"/>
</dbReference>
<dbReference type="OrthoDB" id="743588at2759"/>